<dbReference type="InterPro" id="IPR036380">
    <property type="entry name" value="Isochorismatase-like_sf"/>
</dbReference>
<evidence type="ECO:0000256" key="4">
    <source>
        <dbReference type="ARBA" id="ARBA00022801"/>
    </source>
</evidence>
<evidence type="ECO:0000256" key="3">
    <source>
        <dbReference type="ARBA" id="ARBA00022723"/>
    </source>
</evidence>
<dbReference type="Proteomes" id="UP001408356">
    <property type="component" value="Unassembled WGS sequence"/>
</dbReference>
<accession>A0ABR2V3A7</accession>
<evidence type="ECO:0000259" key="9">
    <source>
        <dbReference type="Pfam" id="PF00857"/>
    </source>
</evidence>
<evidence type="ECO:0000256" key="6">
    <source>
        <dbReference type="ARBA" id="ARBA00039017"/>
    </source>
</evidence>
<keyword evidence="4" id="KW-0378">Hydrolase</keyword>
<dbReference type="InterPro" id="IPR000868">
    <property type="entry name" value="Isochorismatase-like_dom"/>
</dbReference>
<evidence type="ECO:0000256" key="8">
    <source>
        <dbReference type="SAM" id="SignalP"/>
    </source>
</evidence>
<gene>
    <name evidence="10" type="ORF">SUNI508_05837</name>
</gene>
<dbReference type="PANTHER" id="PTHR11080">
    <property type="entry name" value="PYRAZINAMIDASE/NICOTINAMIDASE"/>
    <property type="match status" value="1"/>
</dbReference>
<evidence type="ECO:0000256" key="7">
    <source>
        <dbReference type="ARBA" id="ARBA00043224"/>
    </source>
</evidence>
<dbReference type="EC" id="3.5.1.19" evidence="6"/>
<sequence>MFRNACVSLLALASLIQGVPFSSKIHKNTALVIIDVQNDFITGSLNNSRAPAILPKIYQLLDEHEWPFIAASQDWHPIDHVSFAAVHPGKEAGDSVNITFLDTSSKIETQGLYANHCVPETWGAQIETGVQTRLHYLEGFRTPVNYIKKAQNHSVDSYSAFADNQYHQFTTMNSELSLHSIETIVITGLITNACVRGTSIDGIKLGYEVILIEDATETTSDEAKASTIAELEGWGAYSDDQQLLEVEANNRPGVQVMNLTDWEAANPTGLKSRRRWEL</sequence>
<evidence type="ECO:0000313" key="11">
    <source>
        <dbReference type="Proteomes" id="UP001408356"/>
    </source>
</evidence>
<dbReference type="Pfam" id="PF00857">
    <property type="entry name" value="Isochorismatase"/>
    <property type="match status" value="1"/>
</dbReference>
<evidence type="ECO:0000256" key="2">
    <source>
        <dbReference type="ARBA" id="ARBA00022642"/>
    </source>
</evidence>
<evidence type="ECO:0000313" key="10">
    <source>
        <dbReference type="EMBL" id="KAK9421299.1"/>
    </source>
</evidence>
<keyword evidence="3" id="KW-0479">Metal-binding</keyword>
<dbReference type="EMBL" id="JARVKF010000190">
    <property type="protein sequence ID" value="KAK9421299.1"/>
    <property type="molecule type" value="Genomic_DNA"/>
</dbReference>
<feature type="chain" id="PRO_5047325357" description="nicotinamidase" evidence="8">
    <location>
        <begin position="19"/>
        <end position="278"/>
    </location>
</feature>
<comment type="similarity">
    <text evidence="1">Belongs to the isochorismatase family.</text>
</comment>
<keyword evidence="8" id="KW-0732">Signal</keyword>
<reference evidence="10 11" key="1">
    <citation type="journal article" date="2024" name="J. Plant Pathol.">
        <title>Sequence and assembly of the genome of Seiridium unicorne, isolate CBS 538.82, causal agent of cypress canker disease.</title>
        <authorList>
            <person name="Scali E."/>
            <person name="Rocca G.D."/>
            <person name="Danti R."/>
            <person name="Garbelotto M."/>
            <person name="Barberini S."/>
            <person name="Baroncelli R."/>
            <person name="Emiliani G."/>
        </authorList>
    </citation>
    <scope>NUCLEOTIDE SEQUENCE [LARGE SCALE GENOMIC DNA]</scope>
    <source>
        <strain evidence="10 11">BM-138-508</strain>
    </source>
</reference>
<name>A0ABR2V3A7_9PEZI</name>
<comment type="caution">
    <text evidence="10">The sequence shown here is derived from an EMBL/GenBank/DDBJ whole genome shotgun (WGS) entry which is preliminary data.</text>
</comment>
<keyword evidence="11" id="KW-1185">Reference proteome</keyword>
<dbReference type="InterPro" id="IPR052347">
    <property type="entry name" value="Isochorismatase_Nicotinamidase"/>
</dbReference>
<proteinExistence type="inferred from homology"/>
<dbReference type="SUPFAM" id="SSF52499">
    <property type="entry name" value="Isochorismatase-like hydrolases"/>
    <property type="match status" value="1"/>
</dbReference>
<organism evidence="10 11">
    <name type="scientific">Seiridium unicorne</name>
    <dbReference type="NCBI Taxonomy" id="138068"/>
    <lineage>
        <taxon>Eukaryota</taxon>
        <taxon>Fungi</taxon>
        <taxon>Dikarya</taxon>
        <taxon>Ascomycota</taxon>
        <taxon>Pezizomycotina</taxon>
        <taxon>Sordariomycetes</taxon>
        <taxon>Xylariomycetidae</taxon>
        <taxon>Amphisphaeriales</taxon>
        <taxon>Sporocadaceae</taxon>
        <taxon>Seiridium</taxon>
    </lineage>
</organism>
<feature type="signal peptide" evidence="8">
    <location>
        <begin position="1"/>
        <end position="18"/>
    </location>
</feature>
<feature type="domain" description="Isochorismatase-like" evidence="9">
    <location>
        <begin position="170"/>
        <end position="232"/>
    </location>
</feature>
<evidence type="ECO:0000256" key="5">
    <source>
        <dbReference type="ARBA" id="ARBA00037900"/>
    </source>
</evidence>
<dbReference type="PANTHER" id="PTHR11080:SF2">
    <property type="entry name" value="LD05707P"/>
    <property type="match status" value="1"/>
</dbReference>
<dbReference type="Gene3D" id="3.40.50.850">
    <property type="entry name" value="Isochorismatase-like"/>
    <property type="match status" value="1"/>
</dbReference>
<evidence type="ECO:0000256" key="1">
    <source>
        <dbReference type="ARBA" id="ARBA00006336"/>
    </source>
</evidence>
<comment type="pathway">
    <text evidence="5">Cofactor biosynthesis; nicotinate biosynthesis; nicotinate from nicotinamide: step 1/1.</text>
</comment>
<keyword evidence="2" id="KW-0662">Pyridine nucleotide biosynthesis</keyword>
<protein>
    <recommendedName>
        <fullName evidence="6">nicotinamidase</fullName>
        <ecNumber evidence="6">3.5.1.19</ecNumber>
    </recommendedName>
    <alternativeName>
        <fullName evidence="7">Nicotinamide deamidase</fullName>
    </alternativeName>
</protein>